<reference evidence="9" key="1">
    <citation type="submission" date="2021-01" db="EMBL/GenBank/DDBJ databases">
        <authorList>
            <person name="Corre E."/>
            <person name="Pelletier E."/>
            <person name="Niang G."/>
            <person name="Scheremetjew M."/>
            <person name="Finn R."/>
            <person name="Kale V."/>
            <person name="Holt S."/>
            <person name="Cochrane G."/>
            <person name="Meng A."/>
            <person name="Brown T."/>
            <person name="Cohen L."/>
        </authorList>
    </citation>
    <scope>NUCLEOTIDE SEQUENCE</scope>
    <source>
        <strain evidence="9">SAG 63-3</strain>
    </source>
</reference>
<dbReference type="Pfam" id="PF02558">
    <property type="entry name" value="ApbA"/>
    <property type="match status" value="1"/>
</dbReference>
<dbReference type="SUPFAM" id="SSF48179">
    <property type="entry name" value="6-phosphogluconate dehydrogenase C-terminal domain-like"/>
    <property type="match status" value="1"/>
</dbReference>
<evidence type="ECO:0000256" key="5">
    <source>
        <dbReference type="ARBA" id="ARBA00032024"/>
    </source>
</evidence>
<evidence type="ECO:0000259" key="8">
    <source>
        <dbReference type="Pfam" id="PF08546"/>
    </source>
</evidence>
<protein>
    <recommendedName>
        <fullName evidence="2">2-dehydropantoate 2-reductase</fullName>
        <ecNumber evidence="2">1.1.1.169</ecNumber>
    </recommendedName>
    <alternativeName>
        <fullName evidence="5">Ketopantoate reductase</fullName>
    </alternativeName>
</protein>
<feature type="domain" description="Ketopantoate reductase N-terminal" evidence="7">
    <location>
        <begin position="4"/>
        <end position="178"/>
    </location>
</feature>
<dbReference type="PANTHER" id="PTHR43765:SF2">
    <property type="entry name" value="2-DEHYDROPANTOATE 2-REDUCTASE"/>
    <property type="match status" value="1"/>
</dbReference>
<dbReference type="InterPro" id="IPR003710">
    <property type="entry name" value="ApbA"/>
</dbReference>
<dbReference type="AlphaFoldDB" id="A0A7S0UUX9"/>
<evidence type="ECO:0000256" key="2">
    <source>
        <dbReference type="ARBA" id="ARBA00013014"/>
    </source>
</evidence>
<evidence type="ECO:0000256" key="1">
    <source>
        <dbReference type="ARBA" id="ARBA00007870"/>
    </source>
</evidence>
<dbReference type="GO" id="GO:0008677">
    <property type="term" value="F:2-dehydropantoate 2-reductase activity"/>
    <property type="evidence" value="ECO:0007669"/>
    <property type="project" value="UniProtKB-EC"/>
</dbReference>
<dbReference type="Gene3D" id="3.40.50.720">
    <property type="entry name" value="NAD(P)-binding Rossmann-like Domain"/>
    <property type="match status" value="1"/>
</dbReference>
<dbReference type="GO" id="GO:0050661">
    <property type="term" value="F:NADP binding"/>
    <property type="evidence" value="ECO:0007669"/>
    <property type="project" value="TreeGrafter"/>
</dbReference>
<dbReference type="EC" id="1.1.1.169" evidence="2"/>
<evidence type="ECO:0000256" key="6">
    <source>
        <dbReference type="SAM" id="MobiDB-lite"/>
    </source>
</evidence>
<dbReference type="SUPFAM" id="SSF51735">
    <property type="entry name" value="NAD(P)-binding Rossmann-fold domains"/>
    <property type="match status" value="1"/>
</dbReference>
<evidence type="ECO:0000313" key="9">
    <source>
        <dbReference type="EMBL" id="CAD8769871.1"/>
    </source>
</evidence>
<gene>
    <name evidence="9" type="ORF">PPAR00522_LOCUS6270</name>
</gene>
<evidence type="ECO:0000256" key="3">
    <source>
        <dbReference type="ARBA" id="ARBA00022857"/>
    </source>
</evidence>
<dbReference type="InterPro" id="IPR008927">
    <property type="entry name" value="6-PGluconate_DH-like_C_sf"/>
</dbReference>
<feature type="domain" description="Ketopantoate reductase C-terminal" evidence="8">
    <location>
        <begin position="246"/>
        <end position="372"/>
    </location>
</feature>
<dbReference type="NCBIfam" id="TIGR00745">
    <property type="entry name" value="apbA_panE"/>
    <property type="match status" value="1"/>
</dbReference>
<dbReference type="EMBL" id="HBFM01009848">
    <property type="protein sequence ID" value="CAD8769871.1"/>
    <property type="molecule type" value="Transcribed_RNA"/>
</dbReference>
<dbReference type="InterPro" id="IPR013328">
    <property type="entry name" value="6PGD_dom2"/>
</dbReference>
<sequence length="382" mass="40783">MAVIHIVGAGALGLLKAHYLTKSNYKVVLILKDSTSLKRFVDNKNTIKLTTLHRQKKEGPAAVETFQNQVSGITLSPSDASTPVSISKLVVATKAGEVSDVLERALPFMTPGCQILLVQNGISAVYRRVHASFLARSEIRELGIQLNLAVVTHGAYIDPNTSYHVVHSGMGSLCIQRVDPSCPTLEDPRQEQGGEGGGEEDGEGRKGTKCDDCSSSTALAQAVVAAEGLGARMSSSYREFLFAAEAKLAGNAVINPLTAIFNCRNGDLLRTPSATLLFHSLASEVATIIAAASTAAGETPVEKEAYAQSLSASVFKILEITAANRTSMLQDILARRKTEIDFLTGHVLTLAKEKGVKAPISQQLFDFVKAKEELGALDDIYQ</sequence>
<comment type="similarity">
    <text evidence="1">Belongs to the ketopantoate reductase family.</text>
</comment>
<keyword evidence="3" id="KW-0521">NADP</keyword>
<accession>A0A7S0UUX9</accession>
<name>A0A7S0UUX9_9CHLO</name>
<feature type="region of interest" description="Disordered" evidence="6">
    <location>
        <begin position="184"/>
        <end position="211"/>
    </location>
</feature>
<dbReference type="InterPro" id="IPR013752">
    <property type="entry name" value="KPA_reductase"/>
</dbReference>
<dbReference type="InterPro" id="IPR050838">
    <property type="entry name" value="Ketopantoate_reductase"/>
</dbReference>
<evidence type="ECO:0000259" key="7">
    <source>
        <dbReference type="Pfam" id="PF02558"/>
    </source>
</evidence>
<dbReference type="Pfam" id="PF08546">
    <property type="entry name" value="ApbA_C"/>
    <property type="match status" value="1"/>
</dbReference>
<keyword evidence="4" id="KW-0560">Oxidoreductase</keyword>
<dbReference type="InterPro" id="IPR036291">
    <property type="entry name" value="NAD(P)-bd_dom_sf"/>
</dbReference>
<dbReference type="PANTHER" id="PTHR43765">
    <property type="entry name" value="2-DEHYDROPANTOATE 2-REDUCTASE-RELATED"/>
    <property type="match status" value="1"/>
</dbReference>
<organism evidence="9">
    <name type="scientific">Polytomella parva</name>
    <dbReference type="NCBI Taxonomy" id="51329"/>
    <lineage>
        <taxon>Eukaryota</taxon>
        <taxon>Viridiplantae</taxon>
        <taxon>Chlorophyta</taxon>
        <taxon>core chlorophytes</taxon>
        <taxon>Chlorophyceae</taxon>
        <taxon>CS clade</taxon>
        <taxon>Chlamydomonadales</taxon>
        <taxon>Chlamydomonadaceae</taxon>
        <taxon>Polytomella</taxon>
    </lineage>
</organism>
<evidence type="ECO:0000256" key="4">
    <source>
        <dbReference type="ARBA" id="ARBA00023002"/>
    </source>
</evidence>
<dbReference type="InterPro" id="IPR013332">
    <property type="entry name" value="KPR_N"/>
</dbReference>
<dbReference type="GO" id="GO:0005737">
    <property type="term" value="C:cytoplasm"/>
    <property type="evidence" value="ECO:0007669"/>
    <property type="project" value="TreeGrafter"/>
</dbReference>
<proteinExistence type="inferred from homology"/>
<dbReference type="Gene3D" id="1.10.1040.10">
    <property type="entry name" value="N-(1-d-carboxylethyl)-l-norvaline Dehydrogenase, domain 2"/>
    <property type="match status" value="1"/>
</dbReference>
<dbReference type="GO" id="GO:0015940">
    <property type="term" value="P:pantothenate biosynthetic process"/>
    <property type="evidence" value="ECO:0007669"/>
    <property type="project" value="InterPro"/>
</dbReference>